<gene>
    <name evidence="1" type="ORF">K3G42_007657</name>
</gene>
<dbReference type="Proteomes" id="UP000827872">
    <property type="component" value="Linkage Group LG16"/>
</dbReference>
<evidence type="ECO:0000313" key="1">
    <source>
        <dbReference type="EMBL" id="KAH7990482.1"/>
    </source>
</evidence>
<proteinExistence type="predicted"/>
<dbReference type="EMBL" id="CM037629">
    <property type="protein sequence ID" value="KAH7990482.1"/>
    <property type="molecule type" value="Genomic_DNA"/>
</dbReference>
<name>A0ACB8EDA3_9SAUR</name>
<reference evidence="1" key="1">
    <citation type="submission" date="2021-08" db="EMBL/GenBank/DDBJ databases">
        <title>The first chromosome-level gecko genome reveals the dynamic sex chromosomes of Neotropical dwarf geckos (Sphaerodactylidae: Sphaerodactylus).</title>
        <authorList>
            <person name="Pinto B.J."/>
            <person name="Keating S.E."/>
            <person name="Gamble T."/>
        </authorList>
    </citation>
    <scope>NUCLEOTIDE SEQUENCE</scope>
    <source>
        <strain evidence="1">TG3544</strain>
    </source>
</reference>
<comment type="caution">
    <text evidence="1">The sequence shown here is derived from an EMBL/GenBank/DDBJ whole genome shotgun (WGS) entry which is preliminary data.</text>
</comment>
<keyword evidence="2" id="KW-1185">Reference proteome</keyword>
<organism evidence="1 2">
    <name type="scientific">Sphaerodactylus townsendi</name>
    <dbReference type="NCBI Taxonomy" id="933632"/>
    <lineage>
        <taxon>Eukaryota</taxon>
        <taxon>Metazoa</taxon>
        <taxon>Chordata</taxon>
        <taxon>Craniata</taxon>
        <taxon>Vertebrata</taxon>
        <taxon>Euteleostomi</taxon>
        <taxon>Lepidosauria</taxon>
        <taxon>Squamata</taxon>
        <taxon>Bifurcata</taxon>
        <taxon>Gekkota</taxon>
        <taxon>Sphaerodactylidae</taxon>
        <taxon>Sphaerodactylus</taxon>
    </lineage>
</organism>
<accession>A0ACB8EDA3</accession>
<protein>
    <submittedName>
        <fullName evidence="1">Uncharacterized protein</fullName>
    </submittedName>
</protein>
<sequence>MIVAHGCKKRDSAQADDKGGCSLSSGKPICKTCEYLLSRATNAIPFGEASLAGLGGVAQGWPERPTEAFATSLSRVAVVQVRCVLLYQGGWWFRDVSCIFFGSEPEEIAGPGAVQLSRQGPLCPFSFSRSKDQRELCLARVS</sequence>
<evidence type="ECO:0000313" key="2">
    <source>
        <dbReference type="Proteomes" id="UP000827872"/>
    </source>
</evidence>